<name>A0A0K2ULP8_LEPSM</name>
<dbReference type="AlphaFoldDB" id="A0A0K2ULP8"/>
<protein>
    <submittedName>
        <fullName evidence="1">Uncharacterized protein</fullName>
    </submittedName>
</protein>
<dbReference type="EMBL" id="HACA01021250">
    <property type="protein sequence ID" value="CDW38611.1"/>
    <property type="molecule type" value="Transcribed_RNA"/>
</dbReference>
<evidence type="ECO:0000313" key="1">
    <source>
        <dbReference type="EMBL" id="CDW38611.1"/>
    </source>
</evidence>
<proteinExistence type="predicted"/>
<sequence length="120" mass="13743">MRISCIVCNTYGKTCIFLWCTRKWITLLCQKIFATPLIGVESIIECSKMWITKYCTNPIQGFTFPFTALTLTSFLSDTFMSWRTDCIAGLRLTFNLSLRARTTYALRPFPSLSICISLLV</sequence>
<reference evidence="1" key="1">
    <citation type="submission" date="2014-05" db="EMBL/GenBank/DDBJ databases">
        <authorList>
            <person name="Chronopoulou M."/>
        </authorList>
    </citation>
    <scope>NUCLEOTIDE SEQUENCE</scope>
    <source>
        <tissue evidence="1">Whole organism</tissue>
    </source>
</reference>
<organism evidence="1">
    <name type="scientific">Lepeophtheirus salmonis</name>
    <name type="common">Salmon louse</name>
    <name type="synonym">Caligus salmonis</name>
    <dbReference type="NCBI Taxonomy" id="72036"/>
    <lineage>
        <taxon>Eukaryota</taxon>
        <taxon>Metazoa</taxon>
        <taxon>Ecdysozoa</taxon>
        <taxon>Arthropoda</taxon>
        <taxon>Crustacea</taxon>
        <taxon>Multicrustacea</taxon>
        <taxon>Hexanauplia</taxon>
        <taxon>Copepoda</taxon>
        <taxon>Siphonostomatoida</taxon>
        <taxon>Caligidae</taxon>
        <taxon>Lepeophtheirus</taxon>
    </lineage>
</organism>
<accession>A0A0K2ULP8</accession>